<keyword evidence="1" id="KW-0812">Transmembrane</keyword>
<evidence type="ECO:0000256" key="2">
    <source>
        <dbReference type="SAM" id="SignalP"/>
    </source>
</evidence>
<feature type="chain" id="PRO_5010353721" evidence="2">
    <location>
        <begin position="24"/>
        <end position="196"/>
    </location>
</feature>
<organism evidence="3 4">
    <name type="scientific">Rhodobacter capsulatus</name>
    <name type="common">Rhodopseudomonas capsulata</name>
    <dbReference type="NCBI Taxonomy" id="1061"/>
    <lineage>
        <taxon>Bacteria</taxon>
        <taxon>Pseudomonadati</taxon>
        <taxon>Pseudomonadota</taxon>
        <taxon>Alphaproteobacteria</taxon>
        <taxon>Rhodobacterales</taxon>
        <taxon>Rhodobacter group</taxon>
        <taxon>Rhodobacter</taxon>
    </lineage>
</organism>
<evidence type="ECO:0000313" key="4">
    <source>
        <dbReference type="Proteomes" id="UP000183812"/>
    </source>
</evidence>
<dbReference type="RefSeq" id="WP_074556225.1">
    <property type="nucleotide sequence ID" value="NZ_CP119563.1"/>
</dbReference>
<feature type="transmembrane region" description="Helical" evidence="1">
    <location>
        <begin position="170"/>
        <end position="189"/>
    </location>
</feature>
<evidence type="ECO:0000256" key="1">
    <source>
        <dbReference type="SAM" id="Phobius"/>
    </source>
</evidence>
<sequence length="196" mass="19780">MKSASLFAALALCLTLAPLPALAHKVIASAYPAGARIEGEIGFSNGDMAVNTTISVTDPAGRVLGETVTDDAGGFTFTPTEPVEHLFRADLGAGHVAQVTLSAAEVAGILGKAAKPAAAVPAAAGAAAPAAMAATAAIDPEVIAAALRDEIRPLRQEIAAYKEKNDLQTILGGIGYIAGLFGLGFYLAARRRLMAG</sequence>
<dbReference type="OrthoDB" id="8447011at2"/>
<keyword evidence="1" id="KW-0472">Membrane</keyword>
<accession>A0A1G7SR58</accession>
<name>A0A1G7SR58_RHOCA</name>
<protein>
    <submittedName>
        <fullName evidence="3">Nickel transport protein</fullName>
    </submittedName>
</protein>
<keyword evidence="2" id="KW-0732">Signal</keyword>
<dbReference type="EMBL" id="FNAY01000044">
    <property type="protein sequence ID" value="SDG24909.1"/>
    <property type="molecule type" value="Genomic_DNA"/>
</dbReference>
<dbReference type="AlphaFoldDB" id="A0A1G7SR58"/>
<dbReference type="Proteomes" id="UP000183812">
    <property type="component" value="Unassembled WGS sequence"/>
</dbReference>
<reference evidence="3 4" key="1">
    <citation type="submission" date="2016-10" db="EMBL/GenBank/DDBJ databases">
        <authorList>
            <person name="de Groot N.N."/>
        </authorList>
    </citation>
    <scope>NUCLEOTIDE SEQUENCE [LARGE SCALE GENOMIC DNA]</scope>
    <source>
        <strain evidence="4">DSM 938 / 37b4</strain>
    </source>
</reference>
<feature type="signal peptide" evidence="2">
    <location>
        <begin position="1"/>
        <end position="23"/>
    </location>
</feature>
<evidence type="ECO:0000313" key="3">
    <source>
        <dbReference type="EMBL" id="SDG24909.1"/>
    </source>
</evidence>
<proteinExistence type="predicted"/>
<keyword evidence="1" id="KW-1133">Transmembrane helix</keyword>
<gene>
    <name evidence="3" type="ORF">SAMN04244550_03656</name>
</gene>